<dbReference type="Gene3D" id="3.40.50.150">
    <property type="entry name" value="Vaccinia Virus protein VP39"/>
    <property type="match status" value="1"/>
</dbReference>
<dbReference type="CDD" id="cd02440">
    <property type="entry name" value="AdoMet_MTases"/>
    <property type="match status" value="1"/>
</dbReference>
<dbReference type="AlphaFoldDB" id="A0AAE3ITE3"/>
<dbReference type="GO" id="GO:0032259">
    <property type="term" value="P:methylation"/>
    <property type="evidence" value="ECO:0007669"/>
    <property type="project" value="UniProtKB-KW"/>
</dbReference>
<dbReference type="RefSeq" id="WP_263073511.1">
    <property type="nucleotide sequence ID" value="NZ_JAOUSF010000003.1"/>
</dbReference>
<gene>
    <name evidence="1" type="ORF">OEV98_11925</name>
</gene>
<organism evidence="1 2">
    <name type="scientific">Perspicuibacillus lycopersici</name>
    <dbReference type="NCBI Taxonomy" id="1325689"/>
    <lineage>
        <taxon>Bacteria</taxon>
        <taxon>Bacillati</taxon>
        <taxon>Bacillota</taxon>
        <taxon>Bacilli</taxon>
        <taxon>Bacillales</taxon>
        <taxon>Bacillaceae</taxon>
        <taxon>Perspicuibacillus</taxon>
    </lineage>
</organism>
<dbReference type="SUPFAM" id="SSF53335">
    <property type="entry name" value="S-adenosyl-L-methionine-dependent methyltransferases"/>
    <property type="match status" value="1"/>
</dbReference>
<sequence>MRLEKVLPYSHKLLSNAIKAGDIVVDATIGNGNDTLFLAQLVGEEGIVYGFDVQKQAIKRTNERLQQHGVSKQVILFHAGHEQLKEKIPIEQQKKISAAIFNLGYLPSGDHSIVTLPVTTISAIEQLLENIAPGGIIVLVIYHGHPEGKVEKDAILEYVKTIDQAQANVLLYQFINQKNNPPFIIAIEKR</sequence>
<dbReference type="Pfam" id="PF06962">
    <property type="entry name" value="rRNA_methylase"/>
    <property type="match status" value="1"/>
</dbReference>
<reference evidence="1" key="1">
    <citation type="submission" date="2022-10" db="EMBL/GenBank/DDBJ databases">
        <title>Description of Fervidibacillus gen. nov. in the family Fervidibacillaceae fam. nov. with two species, Fervidibacillus albus sp. nov., and Fervidibacillus halotolerans sp. nov., isolated from tidal flat sediments.</title>
        <authorList>
            <person name="Kwon K.K."/>
            <person name="Yang S.-H."/>
        </authorList>
    </citation>
    <scope>NUCLEOTIDE SEQUENCE</scope>
    <source>
        <strain evidence="1">JCM 19140</strain>
    </source>
</reference>
<dbReference type="InterPro" id="IPR029063">
    <property type="entry name" value="SAM-dependent_MTases_sf"/>
</dbReference>
<evidence type="ECO:0000313" key="1">
    <source>
        <dbReference type="EMBL" id="MCU9614270.1"/>
    </source>
</evidence>
<accession>A0AAE3ITE3</accession>
<dbReference type="EMBL" id="JAOUSF010000003">
    <property type="protein sequence ID" value="MCU9614270.1"/>
    <property type="molecule type" value="Genomic_DNA"/>
</dbReference>
<dbReference type="InterPro" id="IPR010719">
    <property type="entry name" value="MnmM_MeTrfase"/>
</dbReference>
<proteinExistence type="predicted"/>
<dbReference type="PANTHER" id="PTHR35276">
    <property type="entry name" value="S-ADENOSYL-L-METHIONINE-DEPENDENT METHYLTRANSFERASES SUPERFAMILY PROTEIN"/>
    <property type="match status" value="1"/>
</dbReference>
<comment type="caution">
    <text evidence="1">The sequence shown here is derived from an EMBL/GenBank/DDBJ whole genome shotgun (WGS) entry which is preliminary data.</text>
</comment>
<dbReference type="Proteomes" id="UP001209318">
    <property type="component" value="Unassembled WGS sequence"/>
</dbReference>
<name>A0AAE3ITE3_9BACI</name>
<protein>
    <submittedName>
        <fullName evidence="1">Methyltransferase domain-containing protein</fullName>
    </submittedName>
</protein>
<keyword evidence="2" id="KW-1185">Reference proteome</keyword>
<keyword evidence="1" id="KW-0808">Transferase</keyword>
<dbReference type="PANTHER" id="PTHR35276:SF1">
    <property type="entry name" value="TRNA (MNM(5)S(2)U34)-METHYLTRANSFERASE, CHLOROPLASTIC"/>
    <property type="match status" value="1"/>
</dbReference>
<dbReference type="GO" id="GO:0008168">
    <property type="term" value="F:methyltransferase activity"/>
    <property type="evidence" value="ECO:0007669"/>
    <property type="project" value="UniProtKB-KW"/>
</dbReference>
<evidence type="ECO:0000313" key="2">
    <source>
        <dbReference type="Proteomes" id="UP001209318"/>
    </source>
</evidence>
<keyword evidence="1" id="KW-0489">Methyltransferase</keyword>